<name>A8RVJ6_ENTBW</name>
<protein>
    <recommendedName>
        <fullName evidence="3">CGNR zinc finger domain-containing protein</fullName>
    </recommendedName>
</protein>
<dbReference type="AlphaFoldDB" id="A8RVJ6"/>
<proteinExistence type="predicted"/>
<evidence type="ECO:0008006" key="3">
    <source>
        <dbReference type="Google" id="ProtNLM"/>
    </source>
</evidence>
<reference evidence="1 2" key="2">
    <citation type="submission" date="2007-09" db="EMBL/GenBank/DDBJ databases">
        <title>Draft genome sequence of Clostridium bolteae (ATCC BAA-613).</title>
        <authorList>
            <person name="Sudarsanam P."/>
            <person name="Ley R."/>
            <person name="Guruge J."/>
            <person name="Turnbaugh P.J."/>
            <person name="Mahowald M."/>
            <person name="Liep D."/>
            <person name="Gordon J."/>
        </authorList>
    </citation>
    <scope>NUCLEOTIDE SEQUENCE [LARGE SCALE GENOMIC DNA]</scope>
    <source>
        <strain evidence="2">ATCC BAA-613 / DSM 15670 / CCUG 46953 / JCM 12243 / WAL 16351</strain>
    </source>
</reference>
<evidence type="ECO:0000313" key="2">
    <source>
        <dbReference type="Proteomes" id="UP000005396"/>
    </source>
</evidence>
<dbReference type="RefSeq" id="WP_007037428.1">
    <property type="nucleotide sequence ID" value="NZ_DS480691.1"/>
</dbReference>
<accession>A8RVJ6</accession>
<dbReference type="HOGENOM" id="CLU_079608_0_0_9"/>
<dbReference type="PaxDb" id="411902-CLOBOL_04297"/>
<evidence type="ECO:0000313" key="1">
    <source>
        <dbReference type="EMBL" id="EDP15376.1"/>
    </source>
</evidence>
<sequence>MMKNLFEQSRSHWVRYDHYELKTAEDGKRYITPGKSAKPDVYNPLKEVPNIVLDALNVGMLMMGRKPEAEVEKAIMEFITRYGLLGLMTALPTTPSFMDYEAVYLPKNHFIKEESMATDKYLSLFYPFDQLDLVKKGIESTWNVSGDRTMIALTMTFMDEPMAKNMSFQREYAEPYEWVAQQFKDWAFTLTTAFFYYNDYDFMGEDERGLHRKAMAAFGGIAPSYHIELLDKPTIYWDFHSLLLGIQMMFSFMLVDSDQPLRLCKHCQKVFLGNRSNAAFCSPRCKNQYNVYKSRGKNRTDGGDEE</sequence>
<comment type="caution">
    <text evidence="1">The sequence shown here is derived from an EMBL/GenBank/DDBJ whole genome shotgun (WGS) entry which is preliminary data.</text>
</comment>
<dbReference type="eggNOG" id="ENOG502Z9HS">
    <property type="taxonomic scope" value="Bacteria"/>
</dbReference>
<dbReference type="EMBL" id="ABCC02000034">
    <property type="protein sequence ID" value="EDP15376.1"/>
    <property type="molecule type" value="Genomic_DNA"/>
</dbReference>
<dbReference type="Proteomes" id="UP000005396">
    <property type="component" value="Unassembled WGS sequence"/>
</dbReference>
<organism evidence="1 2">
    <name type="scientific">Enterocloster bolteae (strain ATCC BAA-613 / DSM 15670 / CCUG 46953 / JCM 12243 / WAL 16351)</name>
    <name type="common">Clostridium bolteae</name>
    <dbReference type="NCBI Taxonomy" id="411902"/>
    <lineage>
        <taxon>Bacteria</taxon>
        <taxon>Bacillati</taxon>
        <taxon>Bacillota</taxon>
        <taxon>Clostridia</taxon>
        <taxon>Lachnospirales</taxon>
        <taxon>Lachnospiraceae</taxon>
        <taxon>Enterocloster</taxon>
    </lineage>
</organism>
<gene>
    <name evidence="1" type="ORF">CLOBOL_04297</name>
</gene>
<reference evidence="1 2" key="1">
    <citation type="submission" date="2007-08" db="EMBL/GenBank/DDBJ databases">
        <authorList>
            <person name="Fulton L."/>
            <person name="Clifton S."/>
            <person name="Fulton B."/>
            <person name="Xu J."/>
            <person name="Minx P."/>
            <person name="Pepin K.H."/>
            <person name="Johnson M."/>
            <person name="Thiruvilangam P."/>
            <person name="Bhonagiri V."/>
            <person name="Nash W.E."/>
            <person name="Mardis E.R."/>
            <person name="Wilson R.K."/>
        </authorList>
    </citation>
    <scope>NUCLEOTIDE SEQUENCE [LARGE SCALE GENOMIC DNA]</scope>
    <source>
        <strain evidence="2">ATCC BAA-613 / DSM 15670 / CCUG 46953 / JCM 12243 / WAL 16351</strain>
    </source>
</reference>